<dbReference type="Proteomes" id="UP000597762">
    <property type="component" value="Unassembled WGS sequence"/>
</dbReference>
<feature type="transmembrane region" description="Helical" evidence="1">
    <location>
        <begin position="206"/>
        <end position="226"/>
    </location>
</feature>
<protein>
    <recommendedName>
        <fullName evidence="4">Reverse transcriptase domain-containing protein</fullName>
    </recommendedName>
</protein>
<comment type="caution">
    <text evidence="2">The sequence shown here is derived from an EMBL/GenBank/DDBJ whole genome shotgun (WGS) entry which is preliminary data.</text>
</comment>
<feature type="transmembrane region" description="Helical" evidence="1">
    <location>
        <begin position="181"/>
        <end position="200"/>
    </location>
</feature>
<organism evidence="2 3">
    <name type="scientific">Acanthosepion pharaonis</name>
    <name type="common">Pharaoh cuttlefish</name>
    <name type="synonym">Sepia pharaonis</name>
    <dbReference type="NCBI Taxonomy" id="158019"/>
    <lineage>
        <taxon>Eukaryota</taxon>
        <taxon>Metazoa</taxon>
        <taxon>Spiralia</taxon>
        <taxon>Lophotrochozoa</taxon>
        <taxon>Mollusca</taxon>
        <taxon>Cephalopoda</taxon>
        <taxon>Coleoidea</taxon>
        <taxon>Decapodiformes</taxon>
        <taxon>Sepiida</taxon>
        <taxon>Sepiina</taxon>
        <taxon>Sepiidae</taxon>
        <taxon>Acanthosepion</taxon>
    </lineage>
</organism>
<dbReference type="PANTHER" id="PTHR47027:SF20">
    <property type="entry name" value="REVERSE TRANSCRIPTASE-LIKE PROTEIN WITH RNA-DIRECTED DNA POLYMERASE DOMAIN"/>
    <property type="match status" value="1"/>
</dbReference>
<dbReference type="PANTHER" id="PTHR47027">
    <property type="entry name" value="REVERSE TRANSCRIPTASE DOMAIN-CONTAINING PROTEIN"/>
    <property type="match status" value="1"/>
</dbReference>
<dbReference type="AlphaFoldDB" id="A0A812DXJ8"/>
<evidence type="ECO:0008006" key="4">
    <source>
        <dbReference type="Google" id="ProtNLM"/>
    </source>
</evidence>
<proteinExistence type="predicted"/>
<sequence length="344" mass="39084">MEADGMPAKLLRLIKGYYRSTRARVRAYSEESEMFEVKTGVHQGCALSPTLFNYTIEYILGKALRDYAGVAVGRNVRVSFFLYVVVVVVVSLSLSLFQIFSFSFAFFLFLELVLSLSLSLSLHLFSPPSYSSTFRHFDPFKPFSLSSILYFFPSLPSLPSLFLDLSFFLHIFYTVHSFSPPLSFVLPFSLFLLYPLFFSFQSSLPTLYISLAFSLLFSFFFSSLTLRQLFFLQFSDVGFLLSTGACRLYSDIVKGQTESFTRKSTQEMWERSKALAAGWRQNLYTFVCMRAKHFHWHNQCNSMFATCNGLFLSGTYIGIAISVMLTGGRSITLGATDKAYFSLG</sequence>
<accession>A0A812DXJ8</accession>
<evidence type="ECO:0000313" key="2">
    <source>
        <dbReference type="EMBL" id="CAE1309194.1"/>
    </source>
</evidence>
<dbReference type="EMBL" id="CAHIKZ030004269">
    <property type="protein sequence ID" value="CAE1309194.1"/>
    <property type="molecule type" value="Genomic_DNA"/>
</dbReference>
<keyword evidence="1" id="KW-1133">Transmembrane helix</keyword>
<name>A0A812DXJ8_ACAPH</name>
<reference evidence="2" key="1">
    <citation type="submission" date="2021-01" db="EMBL/GenBank/DDBJ databases">
        <authorList>
            <person name="Li R."/>
            <person name="Bekaert M."/>
        </authorList>
    </citation>
    <scope>NUCLEOTIDE SEQUENCE</scope>
    <source>
        <strain evidence="2">Farmed</strain>
    </source>
</reference>
<keyword evidence="1" id="KW-0812">Transmembrane</keyword>
<keyword evidence="1" id="KW-0472">Membrane</keyword>
<evidence type="ECO:0000313" key="3">
    <source>
        <dbReference type="Proteomes" id="UP000597762"/>
    </source>
</evidence>
<gene>
    <name evidence="2" type="ORF">SPHA_60956</name>
</gene>
<feature type="transmembrane region" description="Helical" evidence="1">
    <location>
        <begin position="104"/>
        <end position="125"/>
    </location>
</feature>
<dbReference type="OrthoDB" id="6255742at2759"/>
<keyword evidence="3" id="KW-1185">Reference proteome</keyword>
<feature type="transmembrane region" description="Helical" evidence="1">
    <location>
        <begin position="80"/>
        <end position="97"/>
    </location>
</feature>
<evidence type="ECO:0000256" key="1">
    <source>
        <dbReference type="SAM" id="Phobius"/>
    </source>
</evidence>
<feature type="transmembrane region" description="Helical" evidence="1">
    <location>
        <begin position="145"/>
        <end position="169"/>
    </location>
</feature>